<dbReference type="PROSITE" id="PS50887">
    <property type="entry name" value="GGDEF"/>
    <property type="match status" value="1"/>
</dbReference>
<comment type="similarity">
    <text evidence="1">Belongs to the bacterial solute-binding protein 3 family.</text>
</comment>
<evidence type="ECO:0000256" key="4">
    <source>
        <dbReference type="SAM" id="SignalP"/>
    </source>
</evidence>
<evidence type="ECO:0000256" key="2">
    <source>
        <dbReference type="ARBA" id="ARBA00022729"/>
    </source>
</evidence>
<dbReference type="Proteomes" id="UP000810171">
    <property type="component" value="Unassembled WGS sequence"/>
</dbReference>
<dbReference type="RefSeq" id="WP_209286670.1">
    <property type="nucleotide sequence ID" value="NZ_JACVEW010000005.1"/>
</dbReference>
<comment type="caution">
    <text evidence="6">The sequence shown here is derived from an EMBL/GenBank/DDBJ whole genome shotgun (WGS) entry which is preliminary data.</text>
</comment>
<dbReference type="NCBIfam" id="TIGR00254">
    <property type="entry name" value="GGDEF"/>
    <property type="match status" value="1"/>
</dbReference>
<keyword evidence="3" id="KW-0175">Coiled coil</keyword>
<dbReference type="InterPro" id="IPR029787">
    <property type="entry name" value="Nucleotide_cyclase"/>
</dbReference>
<gene>
    <name evidence="6" type="ORF">H9C73_04835</name>
</gene>
<keyword evidence="7" id="KW-1185">Reference proteome</keyword>
<reference evidence="6 7" key="1">
    <citation type="submission" date="2020-09" db="EMBL/GenBank/DDBJ databases">
        <authorList>
            <person name="Tanuku N.R.S."/>
        </authorList>
    </citation>
    <scope>NUCLEOTIDE SEQUENCE [LARGE SCALE GENOMIC DNA]</scope>
    <source>
        <strain evidence="6 7">AK62</strain>
    </source>
</reference>
<protein>
    <submittedName>
        <fullName evidence="6">Transporter substrate-binding domain-containing protein</fullName>
    </submittedName>
</protein>
<feature type="signal peptide" evidence="4">
    <location>
        <begin position="1"/>
        <end position="24"/>
    </location>
</feature>
<dbReference type="EMBL" id="JACVEW010000005">
    <property type="protein sequence ID" value="MBP0048051.1"/>
    <property type="molecule type" value="Genomic_DNA"/>
</dbReference>
<feature type="chain" id="PRO_5047368590" evidence="4">
    <location>
        <begin position="25"/>
        <end position="978"/>
    </location>
</feature>
<dbReference type="SMART" id="SM00062">
    <property type="entry name" value="PBPb"/>
    <property type="match status" value="3"/>
</dbReference>
<name>A0ABS3Z8L2_9GAMM</name>
<feature type="domain" description="GGDEF" evidence="5">
    <location>
        <begin position="845"/>
        <end position="974"/>
    </location>
</feature>
<dbReference type="Pfam" id="PF00497">
    <property type="entry name" value="SBP_bac_3"/>
    <property type="match status" value="3"/>
</dbReference>
<evidence type="ECO:0000313" key="7">
    <source>
        <dbReference type="Proteomes" id="UP000810171"/>
    </source>
</evidence>
<dbReference type="InterPro" id="IPR001638">
    <property type="entry name" value="Solute-binding_3/MltF_N"/>
</dbReference>
<dbReference type="Gene3D" id="3.40.190.10">
    <property type="entry name" value="Periplasmic binding protein-like II"/>
    <property type="match status" value="6"/>
</dbReference>
<dbReference type="SUPFAM" id="SSF53850">
    <property type="entry name" value="Periplasmic binding protein-like II"/>
    <property type="match status" value="3"/>
</dbReference>
<dbReference type="SMART" id="SM00267">
    <property type="entry name" value="GGDEF"/>
    <property type="match status" value="1"/>
</dbReference>
<sequence>MTATLRWILPFLCFALLWASAARSVELTPEERALTEEGQVIEVAVMYDFVPFSFVEGGTHKGFVADLLRLIEQKTGVTLKARIGEWGDNLNRLRQRQIDAIADISFKPERTSFTLYTTPYYEIPTAVFTDKRFGEYRNLADLSGKHVGVLRDIFYLRELSRHEDIRISTYDDYEQLTHALAFGEIDAAIQNLTSGYYYVTQNAYTNVKLAGEFTLETVGREDLRFGVRVDRPAIQSLLQKGLDSITPAEWQQLKDRWISMATGRMTDQHSTIELTMEEREFVKNNPVIRVHNESNFEPYSFYENDQPQGHSIDFMRLLAQKAGLKVRFVSERSWHDYLQMMRSGQLDVMTNIVYSDQRAEYMLFTAPYLRLAQGIYRRQGTPAIDSLEQLQNSTLALPKGFFTYDQLSSDEKFSVLPARDSLESLMMVSTGEADATIEIMSVAEHLLQKYAVPGVTGANPHQLIASEPLSLRLAVNQNKPLLRQILQKAMDSLSEQEKRQLQFKWTGNGAENSQYLHLTGNELAWLESRAAIRVCTTRNRLPYEQTTDQGDHFGAFADLLDIIRHNAGISVRLVPVNHFREALQTLNNGGCDLISRAPPGLELPYLSLSQPLLDSTLVIATGLDEIYVNDFSQLHTRTLAVMEGSHVQVFLERHHPELNLRLYPDASNAMDAVASGQAFGLIDTLPAISRMIVSRHRTDIKISGELVPDYPAVLATRQEDAMLLQIMNKAIQSISAEQFETVSNQWLQAPVLAEPPDYRLITQAAVATSLLVALILIWNRKLSKLNARIRESRNQLVEAHEELKMKNRMLEQLSTTDRLTRLKNRLHLERVFEQQLLIAEQVEAYSFSLLLIDIDYFKRINDRFGHHRGDAVLIDFAAVLKGTSREQDIIARWGGEEFMLVCPDTRLGDAVAHAQTLLYAIQQHRFAEVGYCTASIGVASWEPGDTYQSLCRRADQALYEAKRTGRNRVCQQPAHEGG</sequence>
<keyword evidence="2 4" id="KW-0732">Signal</keyword>
<dbReference type="Gene3D" id="3.30.70.270">
    <property type="match status" value="1"/>
</dbReference>
<dbReference type="InterPro" id="IPR000160">
    <property type="entry name" value="GGDEF_dom"/>
</dbReference>
<proteinExistence type="inferred from homology"/>
<dbReference type="SUPFAM" id="SSF55073">
    <property type="entry name" value="Nucleotide cyclase"/>
    <property type="match status" value="1"/>
</dbReference>
<dbReference type="PANTHER" id="PTHR35936:SF19">
    <property type="entry name" value="AMINO-ACID-BINDING PROTEIN YXEM-RELATED"/>
    <property type="match status" value="1"/>
</dbReference>
<evidence type="ECO:0000313" key="6">
    <source>
        <dbReference type="EMBL" id="MBP0048051.1"/>
    </source>
</evidence>
<feature type="coiled-coil region" evidence="3">
    <location>
        <begin position="775"/>
        <end position="816"/>
    </location>
</feature>
<evidence type="ECO:0000256" key="1">
    <source>
        <dbReference type="ARBA" id="ARBA00010333"/>
    </source>
</evidence>
<dbReference type="InterPro" id="IPR043128">
    <property type="entry name" value="Rev_trsase/Diguanyl_cyclase"/>
</dbReference>
<dbReference type="CDD" id="cd01949">
    <property type="entry name" value="GGDEF"/>
    <property type="match status" value="1"/>
</dbReference>
<dbReference type="Pfam" id="PF00990">
    <property type="entry name" value="GGDEF"/>
    <property type="match status" value="1"/>
</dbReference>
<organism evidence="6 7">
    <name type="scientific">Marinobacterium alkalitolerans</name>
    <dbReference type="NCBI Taxonomy" id="1542925"/>
    <lineage>
        <taxon>Bacteria</taxon>
        <taxon>Pseudomonadati</taxon>
        <taxon>Pseudomonadota</taxon>
        <taxon>Gammaproteobacteria</taxon>
        <taxon>Oceanospirillales</taxon>
        <taxon>Oceanospirillaceae</taxon>
        <taxon>Marinobacterium</taxon>
    </lineage>
</organism>
<evidence type="ECO:0000256" key="3">
    <source>
        <dbReference type="SAM" id="Coils"/>
    </source>
</evidence>
<dbReference type="CDD" id="cd01007">
    <property type="entry name" value="PBP2_BvgS_HisK_like"/>
    <property type="match status" value="3"/>
</dbReference>
<accession>A0ABS3Z8L2</accession>
<evidence type="ECO:0000259" key="5">
    <source>
        <dbReference type="PROSITE" id="PS50887"/>
    </source>
</evidence>
<dbReference type="PANTHER" id="PTHR35936">
    <property type="entry name" value="MEMBRANE-BOUND LYTIC MUREIN TRANSGLYCOSYLASE F"/>
    <property type="match status" value="1"/>
</dbReference>